<proteinExistence type="predicted"/>
<dbReference type="Proteomes" id="UP000075578">
    <property type="component" value="Unassembled WGS sequence"/>
</dbReference>
<organism evidence="1 2">
    <name type="scientific">Candidatus Methanofastidiosum methylothiophilum</name>
    <dbReference type="NCBI Taxonomy" id="1705564"/>
    <lineage>
        <taxon>Archaea</taxon>
        <taxon>Methanobacteriati</taxon>
        <taxon>Methanobacteriota</taxon>
        <taxon>Stenosarchaea group</taxon>
        <taxon>Candidatus Methanofastidiosia</taxon>
        <taxon>Candidatus Methanofastidiosales</taxon>
        <taxon>Candidatus Methanofastidiosaceae</taxon>
        <taxon>Candidatus Methanofastidiosum</taxon>
    </lineage>
</organism>
<accession>A0A150IHW7</accession>
<dbReference type="AlphaFoldDB" id="A0A150IHW7"/>
<evidence type="ECO:0000313" key="1">
    <source>
        <dbReference type="EMBL" id="KYC44603.1"/>
    </source>
</evidence>
<name>A0A150IHW7_9EURY</name>
<reference evidence="1 2" key="1">
    <citation type="journal article" date="2016" name="ISME J.">
        <title>Chasing the elusive Euryarchaeota class WSA2: genomes reveal a uniquely fastidious methyl-reducing methanogen.</title>
        <authorList>
            <person name="Nobu M.K."/>
            <person name="Narihiro T."/>
            <person name="Kuroda K."/>
            <person name="Mei R."/>
            <person name="Liu W.T."/>
        </authorList>
    </citation>
    <scope>NUCLEOTIDE SEQUENCE [LARGE SCALE GENOMIC DNA]</scope>
    <source>
        <strain evidence="1">U1lsi0528_Bin089</strain>
    </source>
</reference>
<dbReference type="EMBL" id="LNGD01000275">
    <property type="protein sequence ID" value="KYC44603.1"/>
    <property type="molecule type" value="Genomic_DNA"/>
</dbReference>
<protein>
    <submittedName>
        <fullName evidence="1">Uncharacterized protein</fullName>
    </submittedName>
</protein>
<comment type="caution">
    <text evidence="1">The sequence shown here is derived from an EMBL/GenBank/DDBJ whole genome shotgun (WGS) entry which is preliminary data.</text>
</comment>
<gene>
    <name evidence="1" type="ORF">AMQ74_01948</name>
</gene>
<evidence type="ECO:0000313" key="2">
    <source>
        <dbReference type="Proteomes" id="UP000075578"/>
    </source>
</evidence>
<sequence>MAPRMDFSSMFLIEYGSSPSTINMGTSKLLDKFIICENNLPLIRDSTKSFEDFLSTPTLLESK</sequence>